<organism evidence="1 2">
    <name type="scientific">Hibiscus trionum</name>
    <name type="common">Flower of an hour</name>
    <dbReference type="NCBI Taxonomy" id="183268"/>
    <lineage>
        <taxon>Eukaryota</taxon>
        <taxon>Viridiplantae</taxon>
        <taxon>Streptophyta</taxon>
        <taxon>Embryophyta</taxon>
        <taxon>Tracheophyta</taxon>
        <taxon>Spermatophyta</taxon>
        <taxon>Magnoliopsida</taxon>
        <taxon>eudicotyledons</taxon>
        <taxon>Gunneridae</taxon>
        <taxon>Pentapetalae</taxon>
        <taxon>rosids</taxon>
        <taxon>malvids</taxon>
        <taxon>Malvales</taxon>
        <taxon>Malvaceae</taxon>
        <taxon>Malvoideae</taxon>
        <taxon>Hibiscus</taxon>
    </lineage>
</organism>
<evidence type="ECO:0000313" key="2">
    <source>
        <dbReference type="Proteomes" id="UP001165190"/>
    </source>
</evidence>
<accession>A0A9W7H417</accession>
<sequence>MCPTESGGSAQWLAECIDQVALSLGNQRIQTQMVTMHNKNTGESRFLAMDAKSPNLDIVVVVKLPRRVPYSFHRLFVRESDLNKL</sequence>
<keyword evidence="2" id="KW-1185">Reference proteome</keyword>
<name>A0A9W7H417_HIBTR</name>
<dbReference type="OrthoDB" id="1069523at2759"/>
<reference evidence="1" key="1">
    <citation type="submission" date="2023-05" db="EMBL/GenBank/DDBJ databases">
        <title>Genome and transcriptome analyses reveal genes involved in the formation of fine ridges on petal epidermal cells in Hibiscus trionum.</title>
        <authorList>
            <person name="Koshimizu S."/>
            <person name="Masuda S."/>
            <person name="Ishii T."/>
            <person name="Shirasu K."/>
            <person name="Hoshino A."/>
            <person name="Arita M."/>
        </authorList>
    </citation>
    <scope>NUCLEOTIDE SEQUENCE</scope>
    <source>
        <strain evidence="1">Hamamatsu line</strain>
    </source>
</reference>
<gene>
    <name evidence="1" type="ORF">HRI_000733500</name>
</gene>
<evidence type="ECO:0000313" key="1">
    <source>
        <dbReference type="EMBL" id="GMI70642.1"/>
    </source>
</evidence>
<dbReference type="AlphaFoldDB" id="A0A9W7H417"/>
<dbReference type="EMBL" id="BSYR01000009">
    <property type="protein sequence ID" value="GMI70642.1"/>
    <property type="molecule type" value="Genomic_DNA"/>
</dbReference>
<comment type="caution">
    <text evidence="1">The sequence shown here is derived from an EMBL/GenBank/DDBJ whole genome shotgun (WGS) entry which is preliminary data.</text>
</comment>
<dbReference type="Proteomes" id="UP001165190">
    <property type="component" value="Unassembled WGS sequence"/>
</dbReference>
<proteinExistence type="predicted"/>
<protein>
    <submittedName>
        <fullName evidence="1">Uncharacterized protein</fullName>
    </submittedName>
</protein>